<evidence type="ECO:0000313" key="5">
    <source>
        <dbReference type="Proteomes" id="UP000188320"/>
    </source>
</evidence>
<comment type="similarity">
    <text evidence="1">Belongs to the MOG1 family.</text>
</comment>
<proteinExistence type="inferred from homology"/>
<accession>A0A1R1PBV6</accession>
<dbReference type="AlphaFoldDB" id="A0A1R1PBV6"/>
<dbReference type="GO" id="GO:0031267">
    <property type="term" value="F:small GTPase binding"/>
    <property type="evidence" value="ECO:0007669"/>
    <property type="project" value="TreeGrafter"/>
</dbReference>
<dbReference type="PANTHER" id="PTHR15837:SF0">
    <property type="entry name" value="RAN GUANINE NUCLEOTIDE RELEASE FACTOR"/>
    <property type="match status" value="1"/>
</dbReference>
<dbReference type="EMBL" id="LSSK01001932">
    <property type="protein sequence ID" value="OMH78409.1"/>
    <property type="molecule type" value="Genomic_DNA"/>
</dbReference>
<reference evidence="5" key="1">
    <citation type="submission" date="2017-01" db="EMBL/GenBank/DDBJ databases">
        <authorList>
            <person name="Wang Y."/>
            <person name="White M."/>
            <person name="Kvist S."/>
            <person name="Moncalvo J.-M."/>
        </authorList>
    </citation>
    <scope>NUCLEOTIDE SEQUENCE [LARGE SCALE GENOMIC DNA]</scope>
    <source>
        <strain evidence="5">COL-18-3</strain>
    </source>
</reference>
<dbReference type="GO" id="GO:0006606">
    <property type="term" value="P:protein import into nucleus"/>
    <property type="evidence" value="ECO:0007669"/>
    <property type="project" value="TreeGrafter"/>
</dbReference>
<protein>
    <submittedName>
        <fullName evidence="4">Ran guanine nucleotide release factor</fullName>
    </submittedName>
</protein>
<gene>
    <name evidence="4" type="ORF">AX774_g8203</name>
</gene>
<evidence type="ECO:0000256" key="1">
    <source>
        <dbReference type="ARBA" id="ARBA00010307"/>
    </source>
</evidence>
<name>A0A1R1PBV6_ZANCU</name>
<dbReference type="PANTHER" id="PTHR15837">
    <property type="entry name" value="RAN GUANINE NUCLEOTIDE RELEASE FACTOR"/>
    <property type="match status" value="1"/>
</dbReference>
<keyword evidence="3" id="KW-0653">Protein transport</keyword>
<comment type="caution">
    <text evidence="4">The sequence shown here is derived from an EMBL/GenBank/DDBJ whole genome shotgun (WGS) entry which is preliminary data.</text>
</comment>
<dbReference type="GO" id="GO:0005085">
    <property type="term" value="F:guanyl-nucleotide exchange factor activity"/>
    <property type="evidence" value="ECO:0007669"/>
    <property type="project" value="TreeGrafter"/>
</dbReference>
<dbReference type="InterPro" id="IPR007681">
    <property type="entry name" value="Mog1"/>
</dbReference>
<evidence type="ECO:0000313" key="4">
    <source>
        <dbReference type="EMBL" id="OMH78409.1"/>
    </source>
</evidence>
<dbReference type="GO" id="GO:0005634">
    <property type="term" value="C:nucleus"/>
    <property type="evidence" value="ECO:0007669"/>
    <property type="project" value="TreeGrafter"/>
</dbReference>
<keyword evidence="2" id="KW-0813">Transport</keyword>
<dbReference type="Pfam" id="PF04603">
    <property type="entry name" value="Mog1"/>
    <property type="match status" value="1"/>
</dbReference>
<dbReference type="InterPro" id="IPR016123">
    <property type="entry name" value="Mog1/PsbP_a/b/a-sand"/>
</dbReference>
<dbReference type="Gene3D" id="3.40.1000.10">
    <property type="entry name" value="Mog1/PsbP, alpha/beta/alpha sandwich"/>
    <property type="match status" value="1"/>
</dbReference>
<feature type="non-terminal residue" evidence="4">
    <location>
        <position position="93"/>
    </location>
</feature>
<keyword evidence="5" id="KW-1185">Reference proteome</keyword>
<dbReference type="OrthoDB" id="10255285at2759"/>
<sequence>MNVTHKLYGGYMSISIPNTLLDASQIRQIPDNQEVFLNPENDESLIVEILEYQDVPNSEALRVHFDNLAEENDAKLHKLLLSEISSVELSESL</sequence>
<evidence type="ECO:0000256" key="3">
    <source>
        <dbReference type="ARBA" id="ARBA00022927"/>
    </source>
</evidence>
<organism evidence="4 5">
    <name type="scientific">Zancudomyces culisetae</name>
    <name type="common">Gut fungus</name>
    <name type="synonym">Smittium culisetae</name>
    <dbReference type="NCBI Taxonomy" id="1213189"/>
    <lineage>
        <taxon>Eukaryota</taxon>
        <taxon>Fungi</taxon>
        <taxon>Fungi incertae sedis</taxon>
        <taxon>Zoopagomycota</taxon>
        <taxon>Kickxellomycotina</taxon>
        <taxon>Harpellomycetes</taxon>
        <taxon>Harpellales</taxon>
        <taxon>Legeriomycetaceae</taxon>
        <taxon>Zancudomyces</taxon>
    </lineage>
</organism>
<dbReference type="SUPFAM" id="SSF55724">
    <property type="entry name" value="Mog1p/PsbP-like"/>
    <property type="match status" value="1"/>
</dbReference>
<dbReference type="Proteomes" id="UP000188320">
    <property type="component" value="Unassembled WGS sequence"/>
</dbReference>
<evidence type="ECO:0000256" key="2">
    <source>
        <dbReference type="ARBA" id="ARBA00022448"/>
    </source>
</evidence>